<feature type="chain" id="PRO_5008587393" evidence="1">
    <location>
        <begin position="25"/>
        <end position="186"/>
    </location>
</feature>
<name>A0A1B6LGR6_9HEMI</name>
<dbReference type="AlphaFoldDB" id="A0A1B6LGR6"/>
<proteinExistence type="predicted"/>
<organism evidence="2">
    <name type="scientific">Graphocephala atropunctata</name>
    <dbReference type="NCBI Taxonomy" id="36148"/>
    <lineage>
        <taxon>Eukaryota</taxon>
        <taxon>Metazoa</taxon>
        <taxon>Ecdysozoa</taxon>
        <taxon>Arthropoda</taxon>
        <taxon>Hexapoda</taxon>
        <taxon>Insecta</taxon>
        <taxon>Pterygota</taxon>
        <taxon>Neoptera</taxon>
        <taxon>Paraneoptera</taxon>
        <taxon>Hemiptera</taxon>
        <taxon>Auchenorrhyncha</taxon>
        <taxon>Membracoidea</taxon>
        <taxon>Cicadellidae</taxon>
        <taxon>Cicadellinae</taxon>
        <taxon>Cicadellini</taxon>
        <taxon>Graphocephala</taxon>
    </lineage>
</organism>
<accession>A0A1B6LGR6</accession>
<sequence>MFTPSTLLVVAITIGAAGLHLTHGFPGNGGNGWNNDQGQKDVNSPRYILSSNSNTKTGNCVTTFSVGGRGISDSFKVPCSRVSNMNTLTTDTPSMVMGNKSTFCLYSDTLSTLVVIDDGKCTRRTYTTTRDNTTSVSTPMTTDECSAVIQKIADEEEKSKKYWEEWNREFEEEMKKQYPTGYPFDY</sequence>
<feature type="signal peptide" evidence="1">
    <location>
        <begin position="1"/>
        <end position="24"/>
    </location>
</feature>
<gene>
    <name evidence="2" type="ORF">g.28178</name>
</gene>
<protein>
    <submittedName>
        <fullName evidence="2">Uncharacterized protein</fullName>
    </submittedName>
</protein>
<dbReference type="EMBL" id="GEBQ01017213">
    <property type="protein sequence ID" value="JAT22764.1"/>
    <property type="molecule type" value="Transcribed_RNA"/>
</dbReference>
<reference evidence="2" key="1">
    <citation type="submission" date="2015-11" db="EMBL/GenBank/DDBJ databases">
        <title>De novo transcriptome assembly of four potential Pierce s Disease insect vectors from Arizona vineyards.</title>
        <authorList>
            <person name="Tassone E.E."/>
        </authorList>
    </citation>
    <scope>NUCLEOTIDE SEQUENCE</scope>
</reference>
<evidence type="ECO:0000256" key="1">
    <source>
        <dbReference type="SAM" id="SignalP"/>
    </source>
</evidence>
<keyword evidence="1" id="KW-0732">Signal</keyword>
<evidence type="ECO:0000313" key="2">
    <source>
        <dbReference type="EMBL" id="JAT22764.1"/>
    </source>
</evidence>